<dbReference type="Pfam" id="PF00498">
    <property type="entry name" value="FHA"/>
    <property type="match status" value="1"/>
</dbReference>
<dbReference type="RefSeq" id="WP_167216669.1">
    <property type="nucleotide sequence ID" value="NZ_JAASRO010000001.1"/>
</dbReference>
<keyword evidence="3" id="KW-0812">Transmembrane</keyword>
<evidence type="ECO:0000256" key="3">
    <source>
        <dbReference type="SAM" id="Phobius"/>
    </source>
</evidence>
<feature type="transmembrane region" description="Helical" evidence="3">
    <location>
        <begin position="478"/>
        <end position="498"/>
    </location>
</feature>
<feature type="region of interest" description="Disordered" evidence="2">
    <location>
        <begin position="96"/>
        <end position="326"/>
    </location>
</feature>
<evidence type="ECO:0000313" key="6">
    <source>
        <dbReference type="Proteomes" id="UP000555407"/>
    </source>
</evidence>
<feature type="domain" description="FHA" evidence="4">
    <location>
        <begin position="23"/>
        <end position="72"/>
    </location>
</feature>
<evidence type="ECO:0000259" key="4">
    <source>
        <dbReference type="PROSITE" id="PS50006"/>
    </source>
</evidence>
<organism evidence="5 6">
    <name type="scientific">Kribbella shirazensis</name>
    <dbReference type="NCBI Taxonomy" id="1105143"/>
    <lineage>
        <taxon>Bacteria</taxon>
        <taxon>Bacillati</taxon>
        <taxon>Actinomycetota</taxon>
        <taxon>Actinomycetes</taxon>
        <taxon>Propionibacteriales</taxon>
        <taxon>Kribbellaceae</taxon>
        <taxon>Kribbella</taxon>
    </lineage>
</organism>
<evidence type="ECO:0000313" key="5">
    <source>
        <dbReference type="EMBL" id="NIK61881.1"/>
    </source>
</evidence>
<feature type="region of interest" description="Disordered" evidence="2">
    <location>
        <begin position="57"/>
        <end position="83"/>
    </location>
</feature>
<accession>A0A7X6A4W0</accession>
<name>A0A7X6A4W0_9ACTN</name>
<dbReference type="SUPFAM" id="SSF49879">
    <property type="entry name" value="SMAD/FHA domain"/>
    <property type="match status" value="1"/>
</dbReference>
<feature type="transmembrane region" description="Helical" evidence="3">
    <location>
        <begin position="415"/>
        <end position="437"/>
    </location>
</feature>
<feature type="compositionally biased region" description="Basic and acidic residues" evidence="2">
    <location>
        <begin position="370"/>
        <end position="389"/>
    </location>
</feature>
<sequence>METEFVLSLGEQRWTLPAGADTITIGRASNADIRLQADDQISRIHARLTRDGATWTLHDESRNGTGLNGQRLTGPTPLSTGDRIHIGRSVITFHKSTIPSPDAATTVPSAPPTTPAAPPTTPAAPPSTPAPPAPPTAFPAAPDVQQHPADPVPTPQAHRDQPPAEAAFPTDRGADEQFSTARAFPDDPVPAPHTPPHQSSPAAPAYPEALSTPDDPAPAGTSPFAPDDREPVGRSPFTPDDRAPAGTNPFAPDEPAPAGAPPFAVDDRGPDGANPFAPTGQDLDRNDEYDVAGVVPGFDLGDGAARSGDAGAWAAYPSADNPEPVRSPWEISAQIDQSEPNWNASDSWPDPSVATADRRTAAAAAADQRTPAEHRATTDRRSPATDRRTAGSARLPSTADPDDTDAVGSVRLARVLIAAGGVIVLGLIVNLIVTFLSDGPGNALRWLVPPAIALIVAMVLAVTDAAAPKPHRPGRLNVSVLVAIAVVLVGVGVGGFALTAGTEYVAGYLTGNESGEDRLIKPVAKSTNGITLTVENVTYTGHFTRIEVAVANAAKQAVTIPLDGTTFTAADGTALRADTGKSSWPSRIASGGTEHGTITFKGHLPDSATTAVLTFKSGDTTFPVPGVTLSQ</sequence>
<evidence type="ECO:0000256" key="2">
    <source>
        <dbReference type="SAM" id="MobiDB-lite"/>
    </source>
</evidence>
<feature type="compositionally biased region" description="Low complexity" evidence="2">
    <location>
        <begin position="99"/>
        <end position="108"/>
    </location>
</feature>
<feature type="transmembrane region" description="Helical" evidence="3">
    <location>
        <begin position="443"/>
        <end position="466"/>
    </location>
</feature>
<dbReference type="InterPro" id="IPR008984">
    <property type="entry name" value="SMAD_FHA_dom_sf"/>
</dbReference>
<keyword evidence="1" id="KW-0597">Phosphoprotein</keyword>
<feature type="compositionally biased region" description="Polar residues" evidence="2">
    <location>
        <begin position="63"/>
        <end position="79"/>
    </location>
</feature>
<dbReference type="PROSITE" id="PS50006">
    <property type="entry name" value="FHA_DOMAIN"/>
    <property type="match status" value="1"/>
</dbReference>
<keyword evidence="3" id="KW-0472">Membrane</keyword>
<comment type="caution">
    <text evidence="5">The sequence shown here is derived from an EMBL/GenBank/DDBJ whole genome shotgun (WGS) entry which is preliminary data.</text>
</comment>
<proteinExistence type="predicted"/>
<keyword evidence="6" id="KW-1185">Reference proteome</keyword>
<dbReference type="InterPro" id="IPR000253">
    <property type="entry name" value="FHA_dom"/>
</dbReference>
<dbReference type="CDD" id="cd00060">
    <property type="entry name" value="FHA"/>
    <property type="match status" value="1"/>
</dbReference>
<dbReference type="Gene3D" id="2.60.200.20">
    <property type="match status" value="1"/>
</dbReference>
<feature type="compositionally biased region" description="Pro residues" evidence="2">
    <location>
        <begin position="109"/>
        <end position="137"/>
    </location>
</feature>
<reference evidence="5 6" key="1">
    <citation type="submission" date="2020-03" db="EMBL/GenBank/DDBJ databases">
        <title>Sequencing the genomes of 1000 actinobacteria strains.</title>
        <authorList>
            <person name="Klenk H.-P."/>
        </authorList>
    </citation>
    <scope>NUCLEOTIDE SEQUENCE [LARGE SCALE GENOMIC DNA]</scope>
    <source>
        <strain evidence="5 6">DSM 45490</strain>
    </source>
</reference>
<protein>
    <submittedName>
        <fullName evidence="5">Putative component of type VI protein secretion system</fullName>
    </submittedName>
</protein>
<evidence type="ECO:0000256" key="1">
    <source>
        <dbReference type="ARBA" id="ARBA00022553"/>
    </source>
</evidence>
<dbReference type="EMBL" id="JAASRO010000001">
    <property type="protein sequence ID" value="NIK61881.1"/>
    <property type="molecule type" value="Genomic_DNA"/>
</dbReference>
<dbReference type="AlphaFoldDB" id="A0A7X6A4W0"/>
<keyword evidence="3" id="KW-1133">Transmembrane helix</keyword>
<feature type="region of interest" description="Disordered" evidence="2">
    <location>
        <begin position="338"/>
        <end position="404"/>
    </location>
</feature>
<dbReference type="SMART" id="SM00240">
    <property type="entry name" value="FHA"/>
    <property type="match status" value="1"/>
</dbReference>
<gene>
    <name evidence="5" type="ORF">BJY22_007598</name>
</gene>
<dbReference type="Proteomes" id="UP000555407">
    <property type="component" value="Unassembled WGS sequence"/>
</dbReference>
<feature type="compositionally biased region" description="Low complexity" evidence="2">
    <location>
        <begin position="299"/>
        <end position="315"/>
    </location>
</feature>